<dbReference type="GO" id="GO:0009002">
    <property type="term" value="F:serine-type D-Ala-D-Ala carboxypeptidase activity"/>
    <property type="evidence" value="ECO:0007669"/>
    <property type="project" value="UniProtKB-EC"/>
</dbReference>
<feature type="active site" description="Proton acceptor" evidence="13">
    <location>
        <position position="61"/>
    </location>
</feature>
<evidence type="ECO:0000256" key="12">
    <source>
        <dbReference type="ARBA" id="ARBA00034000"/>
    </source>
</evidence>
<dbReference type="SMART" id="SM00936">
    <property type="entry name" value="PBP5_C"/>
    <property type="match status" value="1"/>
</dbReference>
<keyword evidence="7 16" id="KW-0732">Signal</keyword>
<evidence type="ECO:0000256" key="9">
    <source>
        <dbReference type="ARBA" id="ARBA00022960"/>
    </source>
</evidence>
<dbReference type="EMBL" id="AE001437">
    <property type="protein sequence ID" value="AAK80016.1"/>
    <property type="molecule type" value="Genomic_DNA"/>
</dbReference>
<evidence type="ECO:0000256" key="10">
    <source>
        <dbReference type="ARBA" id="ARBA00022984"/>
    </source>
</evidence>
<dbReference type="GO" id="GO:0071555">
    <property type="term" value="P:cell wall organization"/>
    <property type="evidence" value="ECO:0007669"/>
    <property type="project" value="UniProtKB-KW"/>
</dbReference>
<evidence type="ECO:0000256" key="2">
    <source>
        <dbReference type="ARBA" id="ARBA00004752"/>
    </source>
</evidence>
<feature type="signal peptide" evidence="16">
    <location>
        <begin position="1"/>
        <end position="24"/>
    </location>
</feature>
<dbReference type="GO" id="GO:0009252">
    <property type="term" value="P:peptidoglycan biosynthetic process"/>
    <property type="evidence" value="ECO:0007669"/>
    <property type="project" value="UniProtKB-UniPathway"/>
</dbReference>
<keyword evidence="8" id="KW-0378">Hydrolase</keyword>
<dbReference type="RefSeq" id="WP_010965357.1">
    <property type="nucleotide sequence ID" value="NC_003030.1"/>
</dbReference>
<dbReference type="Pfam" id="PF00768">
    <property type="entry name" value="Peptidase_S11"/>
    <property type="match status" value="1"/>
</dbReference>
<dbReference type="AlphaFoldDB" id="Q97HF4"/>
<organism evidence="18 19">
    <name type="scientific">Clostridium acetobutylicum (strain ATCC 824 / DSM 792 / JCM 1419 / IAM 19013 / LMG 5710 / NBRC 13948 / NRRL B-527 / VKM B-1787 / 2291 / W)</name>
    <dbReference type="NCBI Taxonomy" id="272562"/>
    <lineage>
        <taxon>Bacteria</taxon>
        <taxon>Bacillati</taxon>
        <taxon>Bacillota</taxon>
        <taxon>Clostridia</taxon>
        <taxon>Eubacteriales</taxon>
        <taxon>Clostridiaceae</taxon>
        <taxon>Clostridium</taxon>
    </lineage>
</organism>
<evidence type="ECO:0000256" key="3">
    <source>
        <dbReference type="ARBA" id="ARBA00007164"/>
    </source>
</evidence>
<evidence type="ECO:0000256" key="14">
    <source>
        <dbReference type="PIRSR" id="PIRSR618044-2"/>
    </source>
</evidence>
<comment type="pathway">
    <text evidence="2">Cell wall biogenesis; peptidoglycan biosynthesis.</text>
</comment>
<comment type="similarity">
    <text evidence="3 15">Belongs to the peptidase S11 family.</text>
</comment>
<evidence type="ECO:0000256" key="16">
    <source>
        <dbReference type="SAM" id="SignalP"/>
    </source>
</evidence>
<dbReference type="STRING" id="272562.CA_C2057"/>
<dbReference type="InterPro" id="IPR012338">
    <property type="entry name" value="Beta-lactam/transpept-like"/>
</dbReference>
<keyword evidence="5 18" id="KW-0121">Carboxypeptidase</keyword>
<feature type="active site" evidence="13">
    <location>
        <position position="113"/>
    </location>
</feature>
<dbReference type="GeneID" id="44998541"/>
<dbReference type="PANTHER" id="PTHR21581:SF33">
    <property type="entry name" value="D-ALANYL-D-ALANINE CARBOXYPEPTIDASE DACB"/>
    <property type="match status" value="1"/>
</dbReference>
<evidence type="ECO:0000313" key="18">
    <source>
        <dbReference type="EMBL" id="AAK80016.1"/>
    </source>
</evidence>
<keyword evidence="6" id="KW-0645">Protease</keyword>
<dbReference type="PATRIC" id="fig|272562.8.peg.2263"/>
<comment type="function">
    <text evidence="1">Removes C-terminal D-alanyl residues from sugar-peptide cell wall precursors.</text>
</comment>
<dbReference type="Pfam" id="PF07943">
    <property type="entry name" value="PBP5_C"/>
    <property type="match status" value="1"/>
</dbReference>
<dbReference type="Gene3D" id="3.40.710.10">
    <property type="entry name" value="DD-peptidase/beta-lactamase superfamily"/>
    <property type="match status" value="1"/>
</dbReference>
<protein>
    <recommendedName>
        <fullName evidence="4">serine-type D-Ala-D-Ala carboxypeptidase</fullName>
        <ecNumber evidence="4">3.4.16.4</ecNumber>
    </recommendedName>
</protein>
<gene>
    <name evidence="18" type="ordered locus">CA_C2057</name>
</gene>
<dbReference type="eggNOG" id="COG1686">
    <property type="taxonomic scope" value="Bacteria"/>
</dbReference>
<dbReference type="KEGG" id="cac:CA_C2057"/>
<proteinExistence type="inferred from homology"/>
<dbReference type="GO" id="GO:0006508">
    <property type="term" value="P:proteolysis"/>
    <property type="evidence" value="ECO:0007669"/>
    <property type="project" value="UniProtKB-KW"/>
</dbReference>
<feature type="active site" description="Acyl-ester intermediate" evidence="13">
    <location>
        <position position="58"/>
    </location>
</feature>
<dbReference type="Proteomes" id="UP000000814">
    <property type="component" value="Chromosome"/>
</dbReference>
<dbReference type="PIR" id="E97153">
    <property type="entry name" value="E97153"/>
</dbReference>
<evidence type="ECO:0000256" key="11">
    <source>
        <dbReference type="ARBA" id="ARBA00023316"/>
    </source>
</evidence>
<feature type="binding site" evidence="14">
    <location>
        <position position="218"/>
    </location>
    <ligand>
        <name>substrate</name>
    </ligand>
</feature>
<evidence type="ECO:0000256" key="15">
    <source>
        <dbReference type="RuleBase" id="RU004016"/>
    </source>
</evidence>
<dbReference type="EC" id="3.4.16.4" evidence="4"/>
<dbReference type="SUPFAM" id="SSF56601">
    <property type="entry name" value="beta-lactamase/transpeptidase-like"/>
    <property type="match status" value="1"/>
</dbReference>
<dbReference type="HOGENOM" id="CLU_027070_7_0_9"/>
<feature type="chain" id="PRO_5004321936" description="serine-type D-Ala-D-Ala carboxypeptidase" evidence="16">
    <location>
        <begin position="25"/>
        <end position="351"/>
    </location>
</feature>
<dbReference type="InterPro" id="IPR037167">
    <property type="entry name" value="Peptidase_S11_C_sf"/>
</dbReference>
<evidence type="ECO:0000256" key="13">
    <source>
        <dbReference type="PIRSR" id="PIRSR618044-1"/>
    </source>
</evidence>
<dbReference type="Gene3D" id="2.60.410.10">
    <property type="entry name" value="D-Ala-D-Ala carboxypeptidase, C-terminal domain"/>
    <property type="match status" value="1"/>
</dbReference>
<dbReference type="PANTHER" id="PTHR21581">
    <property type="entry name" value="D-ALANYL-D-ALANINE CARBOXYPEPTIDASE"/>
    <property type="match status" value="1"/>
</dbReference>
<feature type="domain" description="Peptidase S11 D-Ala-D-Ala carboxypeptidase A C-terminal" evidence="17">
    <location>
        <begin position="265"/>
        <end position="351"/>
    </location>
</feature>
<dbReference type="InterPro" id="IPR001967">
    <property type="entry name" value="Peptidase_S11_N"/>
</dbReference>
<sequence length="351" mass="38977">MKIYRSIVLALIVCILTPATFAKADKLNLNARCAIAIDSNTKMILYEKNADMIVPMASTTKIMTSLVAIKYGNLDKKFTISKKAASIRGSKVGYKAGEEITLRELLYGLMLRSGNDAAICIAEGIAGNTEKFADLMNEYAYKIGAFNSHFQTPHGLDKDLHYCTAYDLAFITSVAKENKVFNDIVSSKDVGSGQYGFTRSYHNINKILYQIPGADGVKTGYTGNAGKCLVSSVKMNGHDVIFVVLNCTPRWKETKRMYEYVKKNYEYKKMVSKGDVVYSGNVLNGGGKVKLLAPSDIYIPCSKNKIYSKKVIVSKDIKSPILNNNMIGRIEIYCDNQCIYKNYLLGSFITK</sequence>
<evidence type="ECO:0000256" key="4">
    <source>
        <dbReference type="ARBA" id="ARBA00012448"/>
    </source>
</evidence>
<dbReference type="InterPro" id="IPR012907">
    <property type="entry name" value="Peptidase_S11_C"/>
</dbReference>
<comment type="catalytic activity">
    <reaction evidence="12">
        <text>Preferential cleavage: (Ac)2-L-Lys-D-Ala-|-D-Ala. Also transpeptidation of peptidyl-alanyl moieties that are N-acyl substituents of D-alanine.</text>
        <dbReference type="EC" id="3.4.16.4"/>
    </reaction>
</comment>
<reference evidence="18 19" key="1">
    <citation type="journal article" date="2001" name="J. Bacteriol.">
        <title>Genome sequence and comparative analysis of the solvent-producing bacterium Clostridium acetobutylicum.</title>
        <authorList>
            <person name="Nolling J."/>
            <person name="Breton G."/>
            <person name="Omelchenko M.V."/>
            <person name="Makarova K.S."/>
            <person name="Zeng Q."/>
            <person name="Gibson R."/>
            <person name="Lee H.M."/>
            <person name="Dubois J."/>
            <person name="Qiu D."/>
            <person name="Hitti J."/>
            <person name="Wolf Y.I."/>
            <person name="Tatusov R.L."/>
            <person name="Sabathe F."/>
            <person name="Doucette-Stamm L."/>
            <person name="Soucaille P."/>
            <person name="Daly M.J."/>
            <person name="Bennett G.N."/>
            <person name="Koonin E.V."/>
            <person name="Smith D.R."/>
        </authorList>
    </citation>
    <scope>NUCLEOTIDE SEQUENCE [LARGE SCALE GENOMIC DNA]</scope>
    <source>
        <strain evidence="19">ATCC 824 / DSM 792 / JCM 1419 / LMG 5710 / VKM B-1787</strain>
    </source>
</reference>
<name>Q97HF4_CLOAB</name>
<evidence type="ECO:0000259" key="17">
    <source>
        <dbReference type="SMART" id="SM00936"/>
    </source>
</evidence>
<keyword evidence="9" id="KW-0133">Cell shape</keyword>
<dbReference type="OrthoDB" id="9791132at2"/>
<evidence type="ECO:0000256" key="1">
    <source>
        <dbReference type="ARBA" id="ARBA00003217"/>
    </source>
</evidence>
<evidence type="ECO:0000313" key="19">
    <source>
        <dbReference type="Proteomes" id="UP000000814"/>
    </source>
</evidence>
<dbReference type="InterPro" id="IPR015956">
    <property type="entry name" value="Peniciliin-bd_prot_C_sf"/>
</dbReference>
<accession>Q97HF4</accession>
<keyword evidence="11" id="KW-0961">Cell wall biogenesis/degradation</keyword>
<evidence type="ECO:0000256" key="8">
    <source>
        <dbReference type="ARBA" id="ARBA00022801"/>
    </source>
</evidence>
<keyword evidence="10" id="KW-0573">Peptidoglycan synthesis</keyword>
<dbReference type="InterPro" id="IPR018044">
    <property type="entry name" value="Peptidase_S11"/>
</dbReference>
<keyword evidence="19" id="KW-1185">Reference proteome</keyword>
<dbReference type="SUPFAM" id="SSF69189">
    <property type="entry name" value="Penicillin-binding protein associated domain"/>
    <property type="match status" value="1"/>
</dbReference>
<dbReference type="GO" id="GO:0008360">
    <property type="term" value="P:regulation of cell shape"/>
    <property type="evidence" value="ECO:0007669"/>
    <property type="project" value="UniProtKB-KW"/>
</dbReference>
<evidence type="ECO:0000256" key="7">
    <source>
        <dbReference type="ARBA" id="ARBA00022729"/>
    </source>
</evidence>
<evidence type="ECO:0000256" key="6">
    <source>
        <dbReference type="ARBA" id="ARBA00022670"/>
    </source>
</evidence>
<evidence type="ECO:0000256" key="5">
    <source>
        <dbReference type="ARBA" id="ARBA00022645"/>
    </source>
</evidence>
<dbReference type="UniPathway" id="UPA00219"/>
<dbReference type="PRINTS" id="PR00725">
    <property type="entry name" value="DADACBPTASE1"/>
</dbReference>